<dbReference type="PROSITE" id="PS00211">
    <property type="entry name" value="ABC_TRANSPORTER_1"/>
    <property type="match status" value="1"/>
</dbReference>
<dbReference type="PANTHER" id="PTHR43297:SF14">
    <property type="entry name" value="ATPASE AAA-TYPE CORE DOMAIN-CONTAINING PROTEIN"/>
    <property type="match status" value="1"/>
</dbReference>
<gene>
    <name evidence="11" type="ORF">OIN60_16010</name>
</gene>
<dbReference type="InterPro" id="IPR050388">
    <property type="entry name" value="ABC_Ni/Peptide_Import"/>
</dbReference>
<keyword evidence="4" id="KW-1003">Cell membrane</keyword>
<comment type="caution">
    <text evidence="11">The sequence shown here is derived from an EMBL/GenBank/DDBJ whole genome shotgun (WGS) entry which is preliminary data.</text>
</comment>
<evidence type="ECO:0000256" key="2">
    <source>
        <dbReference type="ARBA" id="ARBA00005417"/>
    </source>
</evidence>
<feature type="domain" description="ABC transporter" evidence="10">
    <location>
        <begin position="3"/>
        <end position="246"/>
    </location>
</feature>
<dbReference type="CDD" id="cd03257">
    <property type="entry name" value="ABC_NikE_OppD_transporters"/>
    <property type="match status" value="1"/>
</dbReference>
<keyword evidence="5" id="KW-0997">Cell inner membrane</keyword>
<dbReference type="SUPFAM" id="SSF52540">
    <property type="entry name" value="P-loop containing nucleoside triphosphate hydrolases"/>
    <property type="match status" value="1"/>
</dbReference>
<evidence type="ECO:0000313" key="11">
    <source>
        <dbReference type="EMBL" id="MDP4098263.1"/>
    </source>
</evidence>
<dbReference type="InterPro" id="IPR017871">
    <property type="entry name" value="ABC_transporter-like_CS"/>
</dbReference>
<evidence type="ECO:0000256" key="1">
    <source>
        <dbReference type="ARBA" id="ARBA00004202"/>
    </source>
</evidence>
<dbReference type="GO" id="GO:0005524">
    <property type="term" value="F:ATP binding"/>
    <property type="evidence" value="ECO:0007669"/>
    <property type="project" value="UniProtKB-KW"/>
</dbReference>
<dbReference type="PANTHER" id="PTHR43297">
    <property type="entry name" value="OLIGOPEPTIDE TRANSPORT ATP-BINDING PROTEIN APPD"/>
    <property type="match status" value="1"/>
</dbReference>
<evidence type="ECO:0000256" key="8">
    <source>
        <dbReference type="ARBA" id="ARBA00022967"/>
    </source>
</evidence>
<organism evidence="11 12">
    <name type="scientific">Paenibacillus zeirhizosphaerae</name>
    <dbReference type="NCBI Taxonomy" id="2987519"/>
    <lineage>
        <taxon>Bacteria</taxon>
        <taxon>Bacillati</taxon>
        <taxon>Bacillota</taxon>
        <taxon>Bacilli</taxon>
        <taxon>Bacillales</taxon>
        <taxon>Paenibacillaceae</taxon>
        <taxon>Paenibacillus</taxon>
    </lineage>
</organism>
<reference evidence="11 12" key="1">
    <citation type="submission" date="2022-10" db="EMBL/GenBank/DDBJ databases">
        <title>Paenibacillus description and whole genome data of maize root bacterial community.</title>
        <authorList>
            <person name="Marton D."/>
            <person name="Farkas M."/>
            <person name="Cserhati M."/>
        </authorList>
    </citation>
    <scope>NUCLEOTIDE SEQUENCE [LARGE SCALE GENOMIC DNA]</scope>
    <source>
        <strain evidence="11 12">P96</strain>
    </source>
</reference>
<keyword evidence="3" id="KW-0813">Transport</keyword>
<sequence>MILSIKQLSVRSRERTLIHDVSLSVQKGEWFALVGQSGSGKSLLSQAIGQMLPPNLQADGQILFQRQDLLKLPSSQARSIRGRRLSYTFQDYQGSFTPFRTLGQHFDEYQKAHGEASTGVRKKQTIEALQSVGLEEHLLSRYPFQLSGGQLQRASIAIALLLSPDLLIADEVTTALDSVSGHRILQLLADKQRQTGCAILFITHDWRHVRRYAQRIAVMKEGEIVESGSRHHILDQPQHDYTRQLIQAAPVLPVPKNTLSAGLMEVEQ</sequence>
<evidence type="ECO:0000256" key="6">
    <source>
        <dbReference type="ARBA" id="ARBA00022741"/>
    </source>
</evidence>
<dbReference type="InterPro" id="IPR003439">
    <property type="entry name" value="ABC_transporter-like_ATP-bd"/>
</dbReference>
<comment type="subcellular location">
    <subcellularLocation>
        <location evidence="1">Cell membrane</location>
        <topology evidence="1">Peripheral membrane protein</topology>
    </subcellularLocation>
</comment>
<name>A0ABT9FU76_9BACL</name>
<dbReference type="InterPro" id="IPR027417">
    <property type="entry name" value="P-loop_NTPase"/>
</dbReference>
<keyword evidence="9" id="KW-0472">Membrane</keyword>
<dbReference type="RefSeq" id="WP_305755876.1">
    <property type="nucleotide sequence ID" value="NZ_JAPCKK010000018.1"/>
</dbReference>
<comment type="similarity">
    <text evidence="2">Belongs to the ABC transporter superfamily.</text>
</comment>
<dbReference type="Proteomes" id="UP001241848">
    <property type="component" value="Unassembled WGS sequence"/>
</dbReference>
<dbReference type="Gene3D" id="3.40.50.300">
    <property type="entry name" value="P-loop containing nucleotide triphosphate hydrolases"/>
    <property type="match status" value="1"/>
</dbReference>
<dbReference type="EMBL" id="JAPCKK010000018">
    <property type="protein sequence ID" value="MDP4098263.1"/>
    <property type="molecule type" value="Genomic_DNA"/>
</dbReference>
<evidence type="ECO:0000256" key="4">
    <source>
        <dbReference type="ARBA" id="ARBA00022475"/>
    </source>
</evidence>
<evidence type="ECO:0000256" key="7">
    <source>
        <dbReference type="ARBA" id="ARBA00022840"/>
    </source>
</evidence>
<protein>
    <submittedName>
        <fullName evidence="11">ABC transporter ATP-binding protein</fullName>
    </submittedName>
</protein>
<accession>A0ABT9FU76</accession>
<evidence type="ECO:0000256" key="9">
    <source>
        <dbReference type="ARBA" id="ARBA00023136"/>
    </source>
</evidence>
<evidence type="ECO:0000256" key="5">
    <source>
        <dbReference type="ARBA" id="ARBA00022519"/>
    </source>
</evidence>
<keyword evidence="7 11" id="KW-0067">ATP-binding</keyword>
<evidence type="ECO:0000256" key="3">
    <source>
        <dbReference type="ARBA" id="ARBA00022448"/>
    </source>
</evidence>
<dbReference type="Pfam" id="PF00005">
    <property type="entry name" value="ABC_tran"/>
    <property type="match status" value="1"/>
</dbReference>
<dbReference type="PROSITE" id="PS50893">
    <property type="entry name" value="ABC_TRANSPORTER_2"/>
    <property type="match status" value="1"/>
</dbReference>
<keyword evidence="6" id="KW-0547">Nucleotide-binding</keyword>
<dbReference type="InterPro" id="IPR003593">
    <property type="entry name" value="AAA+_ATPase"/>
</dbReference>
<evidence type="ECO:0000259" key="10">
    <source>
        <dbReference type="PROSITE" id="PS50893"/>
    </source>
</evidence>
<keyword evidence="12" id="KW-1185">Reference proteome</keyword>
<keyword evidence="8" id="KW-1278">Translocase</keyword>
<proteinExistence type="inferred from homology"/>
<evidence type="ECO:0000313" key="12">
    <source>
        <dbReference type="Proteomes" id="UP001241848"/>
    </source>
</evidence>
<dbReference type="SMART" id="SM00382">
    <property type="entry name" value="AAA"/>
    <property type="match status" value="1"/>
</dbReference>